<feature type="compositionally biased region" description="Basic and acidic residues" evidence="1">
    <location>
        <begin position="79"/>
        <end position="88"/>
    </location>
</feature>
<dbReference type="Proteomes" id="UP000272942">
    <property type="component" value="Unassembled WGS sequence"/>
</dbReference>
<evidence type="ECO:0000313" key="3">
    <source>
        <dbReference type="Proteomes" id="UP000272942"/>
    </source>
</evidence>
<name>A0A183AE37_9TREM</name>
<sequence>MYFFLTYSETGNSDLTFEPGWLHRYPATSALHNGRNTPVETTGTTEPRTQIPSVGLPRSVMPDIRPLNSNAGQPASLHNPEHAKDSSGDGRSAYF</sequence>
<evidence type="ECO:0000313" key="2">
    <source>
        <dbReference type="EMBL" id="VDP74892.1"/>
    </source>
</evidence>
<feature type="region of interest" description="Disordered" evidence="1">
    <location>
        <begin position="28"/>
        <end position="95"/>
    </location>
</feature>
<feature type="compositionally biased region" description="Polar residues" evidence="1">
    <location>
        <begin position="30"/>
        <end position="52"/>
    </location>
</feature>
<evidence type="ECO:0000256" key="1">
    <source>
        <dbReference type="SAM" id="MobiDB-lite"/>
    </source>
</evidence>
<dbReference type="AlphaFoldDB" id="A0A183AE37"/>
<proteinExistence type="predicted"/>
<keyword evidence="3" id="KW-1185">Reference proteome</keyword>
<organism evidence="4">
    <name type="scientific">Echinostoma caproni</name>
    <dbReference type="NCBI Taxonomy" id="27848"/>
    <lineage>
        <taxon>Eukaryota</taxon>
        <taxon>Metazoa</taxon>
        <taxon>Spiralia</taxon>
        <taxon>Lophotrochozoa</taxon>
        <taxon>Platyhelminthes</taxon>
        <taxon>Trematoda</taxon>
        <taxon>Digenea</taxon>
        <taxon>Plagiorchiida</taxon>
        <taxon>Echinostomata</taxon>
        <taxon>Echinostomatoidea</taxon>
        <taxon>Echinostomatidae</taxon>
        <taxon>Echinostoma</taxon>
    </lineage>
</organism>
<dbReference type="WBParaSite" id="ECPE_0000523401-mRNA-1">
    <property type="protein sequence ID" value="ECPE_0000523401-mRNA-1"/>
    <property type="gene ID" value="ECPE_0000523401"/>
</dbReference>
<reference evidence="2 3" key="2">
    <citation type="submission" date="2018-11" db="EMBL/GenBank/DDBJ databases">
        <authorList>
            <consortium name="Pathogen Informatics"/>
        </authorList>
    </citation>
    <scope>NUCLEOTIDE SEQUENCE [LARGE SCALE GENOMIC DNA]</scope>
    <source>
        <strain evidence="2 3">Egypt</strain>
    </source>
</reference>
<protein>
    <submittedName>
        <fullName evidence="2 4">Uncharacterized protein</fullName>
    </submittedName>
</protein>
<accession>A0A183AE37</accession>
<dbReference type="OrthoDB" id="6247668at2759"/>
<evidence type="ECO:0000313" key="4">
    <source>
        <dbReference type="WBParaSite" id="ECPE_0000523401-mRNA-1"/>
    </source>
</evidence>
<reference evidence="4" key="1">
    <citation type="submission" date="2016-06" db="UniProtKB">
        <authorList>
            <consortium name="WormBaseParasite"/>
        </authorList>
    </citation>
    <scope>IDENTIFICATION</scope>
</reference>
<gene>
    <name evidence="2" type="ORF">ECPE_LOCUS5222</name>
</gene>
<dbReference type="EMBL" id="UZAN01042067">
    <property type="protein sequence ID" value="VDP74892.1"/>
    <property type="molecule type" value="Genomic_DNA"/>
</dbReference>